<feature type="domain" description="Menorin-like" evidence="2">
    <location>
        <begin position="65"/>
        <end position="230"/>
    </location>
</feature>
<dbReference type="InterPro" id="IPR019356">
    <property type="entry name" value="Menorin_dom"/>
</dbReference>
<accession>A0A7R9F7W8</accession>
<dbReference type="EMBL" id="OD570219">
    <property type="protein sequence ID" value="CAD7448597.1"/>
    <property type="molecule type" value="Genomic_DNA"/>
</dbReference>
<dbReference type="AlphaFoldDB" id="A0A7R9F7W8"/>
<proteinExistence type="inferred from homology"/>
<organism evidence="3">
    <name type="scientific">Timema bartmani</name>
    <dbReference type="NCBI Taxonomy" id="61472"/>
    <lineage>
        <taxon>Eukaryota</taxon>
        <taxon>Metazoa</taxon>
        <taxon>Ecdysozoa</taxon>
        <taxon>Arthropoda</taxon>
        <taxon>Hexapoda</taxon>
        <taxon>Insecta</taxon>
        <taxon>Pterygota</taxon>
        <taxon>Neoptera</taxon>
        <taxon>Polyneoptera</taxon>
        <taxon>Phasmatodea</taxon>
        <taxon>Timematodea</taxon>
        <taxon>Timematoidea</taxon>
        <taxon>Timematidae</taxon>
        <taxon>Timema</taxon>
    </lineage>
</organism>
<sequence>MLPMSRSPTSNVNIARVSGALMKITSSEAMSNIKEFFPTINNDLTNVTWAHYVHDDKSFQHALEDAKSLGVKLNFDKINVFGKSIKVLQAMSGELKFPVWLHGITDNMEEKDIDEFLSLCTLNFPEATISIGMLHKGQTLKSNEGYNAKLVTQMKDTLIRNNVTQTVAFPVEMFRAAYSLDTLPALKDVHGITDSALYMYAKLPGFKVDELSRLSKLIKIFGKDRVYLDAIVNKAYLLSPNPINNH</sequence>
<evidence type="ECO:0000256" key="1">
    <source>
        <dbReference type="ARBA" id="ARBA00044953"/>
    </source>
</evidence>
<dbReference type="PANTHER" id="PTHR21184">
    <property type="entry name" value="MENORIN (DENDRITIC BRANCHING PROTEIN)"/>
    <property type="match status" value="1"/>
</dbReference>
<comment type="similarity">
    <text evidence="1">Belongs to the menorin family.</text>
</comment>
<reference evidence="3" key="1">
    <citation type="submission" date="2020-11" db="EMBL/GenBank/DDBJ databases">
        <authorList>
            <person name="Tran Van P."/>
        </authorList>
    </citation>
    <scope>NUCLEOTIDE SEQUENCE</scope>
</reference>
<dbReference type="GO" id="GO:0005615">
    <property type="term" value="C:extracellular space"/>
    <property type="evidence" value="ECO:0007669"/>
    <property type="project" value="TreeGrafter"/>
</dbReference>
<evidence type="ECO:0000313" key="3">
    <source>
        <dbReference type="EMBL" id="CAD7448597.1"/>
    </source>
</evidence>
<protein>
    <recommendedName>
        <fullName evidence="2">Menorin-like domain-containing protein</fullName>
    </recommendedName>
</protein>
<evidence type="ECO:0000259" key="2">
    <source>
        <dbReference type="Pfam" id="PF10223"/>
    </source>
</evidence>
<gene>
    <name evidence="3" type="ORF">TBIB3V08_LOCUS10881</name>
</gene>
<name>A0A7R9F7W8_9NEOP</name>
<dbReference type="Pfam" id="PF10223">
    <property type="entry name" value="Menorin_N"/>
    <property type="match status" value="1"/>
</dbReference>
<dbReference type="PANTHER" id="PTHR21184:SF6">
    <property type="entry name" value="CONSERVED PLASMA MEMBRANE PROTEIN"/>
    <property type="match status" value="1"/>
</dbReference>